<proteinExistence type="predicted"/>
<reference evidence="2 3" key="1">
    <citation type="submission" date="2016-07" db="EMBL/GenBank/DDBJ databases">
        <title>Pervasive Adenine N6-methylation of Active Genes in Fungi.</title>
        <authorList>
            <consortium name="DOE Joint Genome Institute"/>
            <person name="Mondo S.J."/>
            <person name="Dannebaum R.O."/>
            <person name="Kuo R.C."/>
            <person name="Labutti K."/>
            <person name="Haridas S."/>
            <person name="Kuo A."/>
            <person name="Salamov A."/>
            <person name="Ahrendt S.R."/>
            <person name="Lipzen A."/>
            <person name="Sullivan W."/>
            <person name="Andreopoulos W.B."/>
            <person name="Clum A."/>
            <person name="Lindquist E."/>
            <person name="Daum C."/>
            <person name="Ramamoorthy G.K."/>
            <person name="Gryganskyi A."/>
            <person name="Culley D."/>
            <person name="Magnuson J.K."/>
            <person name="James T.Y."/>
            <person name="O'Malley M.A."/>
            <person name="Stajich J.E."/>
            <person name="Spatafora J.W."/>
            <person name="Visel A."/>
            <person name="Grigoriev I.V."/>
        </authorList>
    </citation>
    <scope>NUCLEOTIDE SEQUENCE [LARGE SCALE GENOMIC DNA]</scope>
    <source>
        <strain evidence="2 3">NRRL 1336</strain>
    </source>
</reference>
<name>A0A1X2IQU8_9FUNG</name>
<evidence type="ECO:0000313" key="3">
    <source>
        <dbReference type="Proteomes" id="UP000193560"/>
    </source>
</evidence>
<evidence type="ECO:0000256" key="1">
    <source>
        <dbReference type="SAM" id="MobiDB-lite"/>
    </source>
</evidence>
<evidence type="ECO:0008006" key="4">
    <source>
        <dbReference type="Google" id="ProtNLM"/>
    </source>
</evidence>
<protein>
    <recommendedName>
        <fullName evidence="4">F-box domain-containing protein</fullName>
    </recommendedName>
</protein>
<sequence>MSVSHHNMETKLERSLLLQLPSEILEHIIYVASKIARNDQYQFSSWQYPEHSYTHLKYIALTCRRLYILCTPYLWRDKEFILPAESDKPNDSSNVHMATDILSEQAALFRHLCHLGCYVRSLCRDLTNSPHYDLPNSCLMARLVCNLRALRIDFHPSPRTEHYGLRYFAQHCPSLTELYLENCRDTFDDFYAFVQYERHLRSLTLLNCTMKADTLVQLADLCRGSLQSLLLQQVWIEPIQHNSTSTSTNGGGSSSITVNNNNSSSTDNNSNNYSNEQDSSIVNNLTTSYLYSNASTFISPHLYTHLLGAQYNLTRLALSDSVSLDILQVISQGSPYLERLAIAVHERHPSRVVASLTAISTLKRLTLLSLAFRYVSNIIHERLACCAPAISWHRLIQRLSRLQYLHVSASQLLCHGDFIFGLLHPSSSLKRIMLHHLALVPSGSSRAYFSSASSSSSTTEPIWSHQHAWDGYNDNVDSDKNAQSILHTYEEDLELAQNTIESWQQSTILWNQVKGYILSLEQAEQKGFTCFYSTDKVCFVKGFEDWTKSS</sequence>
<organism evidence="2 3">
    <name type="scientific">Absidia repens</name>
    <dbReference type="NCBI Taxonomy" id="90262"/>
    <lineage>
        <taxon>Eukaryota</taxon>
        <taxon>Fungi</taxon>
        <taxon>Fungi incertae sedis</taxon>
        <taxon>Mucoromycota</taxon>
        <taxon>Mucoromycotina</taxon>
        <taxon>Mucoromycetes</taxon>
        <taxon>Mucorales</taxon>
        <taxon>Cunninghamellaceae</taxon>
        <taxon>Absidia</taxon>
    </lineage>
</organism>
<evidence type="ECO:0000313" key="2">
    <source>
        <dbReference type="EMBL" id="ORZ20634.1"/>
    </source>
</evidence>
<dbReference type="AlphaFoldDB" id="A0A1X2IQU8"/>
<dbReference type="Proteomes" id="UP000193560">
    <property type="component" value="Unassembled WGS sequence"/>
</dbReference>
<dbReference type="SUPFAM" id="SSF52047">
    <property type="entry name" value="RNI-like"/>
    <property type="match status" value="1"/>
</dbReference>
<dbReference type="OrthoDB" id="2317425at2759"/>
<dbReference type="EMBL" id="MCGE01000006">
    <property type="protein sequence ID" value="ORZ20634.1"/>
    <property type="molecule type" value="Genomic_DNA"/>
</dbReference>
<dbReference type="InterPro" id="IPR032675">
    <property type="entry name" value="LRR_dom_sf"/>
</dbReference>
<accession>A0A1X2IQU8</accession>
<gene>
    <name evidence="2" type="ORF">BCR42DRAFT_409179</name>
</gene>
<feature type="compositionally biased region" description="Low complexity" evidence="1">
    <location>
        <begin position="243"/>
        <end position="275"/>
    </location>
</feature>
<comment type="caution">
    <text evidence="2">The sequence shown here is derived from an EMBL/GenBank/DDBJ whole genome shotgun (WGS) entry which is preliminary data.</text>
</comment>
<feature type="region of interest" description="Disordered" evidence="1">
    <location>
        <begin position="243"/>
        <end position="277"/>
    </location>
</feature>
<keyword evidence="3" id="KW-1185">Reference proteome</keyword>
<dbReference type="Gene3D" id="3.80.10.10">
    <property type="entry name" value="Ribonuclease Inhibitor"/>
    <property type="match status" value="1"/>
</dbReference>